<dbReference type="KEGG" id="parq:DSM112329_04011"/>
<feature type="transmembrane region" description="Helical" evidence="1">
    <location>
        <begin position="79"/>
        <end position="102"/>
    </location>
</feature>
<feature type="transmembrane region" description="Helical" evidence="1">
    <location>
        <begin position="295"/>
        <end position="315"/>
    </location>
</feature>
<evidence type="ECO:0008006" key="3">
    <source>
        <dbReference type="Google" id="ProtNLM"/>
    </source>
</evidence>
<feature type="transmembrane region" description="Helical" evidence="1">
    <location>
        <begin position="207"/>
        <end position="226"/>
    </location>
</feature>
<keyword evidence="1" id="KW-0812">Transmembrane</keyword>
<evidence type="ECO:0000256" key="1">
    <source>
        <dbReference type="SAM" id="Phobius"/>
    </source>
</evidence>
<proteinExistence type="predicted"/>
<dbReference type="PIRSF" id="PIRSF038991">
    <property type="entry name" value="Protein_AbrB"/>
    <property type="match status" value="1"/>
</dbReference>
<sequence>MAAWAGLTAGVVLGGLALDRVGLPSSYLFAALLLGLGVALGRPDAIDVPPAWFRWAQAVAGVTLGAYLQASALRELTHAWLPVALVSAATLALSLAAGLALARTTTLDEPTAALGLIAGGASGIVGMSEELGADDRLVAFMQYLRVLVVVASTPLFIALAFPGHHESASALAADAQPILGALRGWVLTAVLALAGALIALRLRLTAGGLLGPMILTGVVVLAVPGGEFGVPPLLREASFGIIGLQVGLRFTPDTIRLLGKLLVPVSLAILGLLVACFGLALILDAATSASLMDSYLATTPGGLYAVLAVASGAGADTTFVVAVQSLRVVVMVLLAPLAVRWILALRRRPR</sequence>
<dbReference type="GO" id="GO:0010468">
    <property type="term" value="P:regulation of gene expression"/>
    <property type="evidence" value="ECO:0007669"/>
    <property type="project" value="InterPro"/>
</dbReference>
<reference evidence="2" key="1">
    <citation type="submission" date="2022-12" db="EMBL/GenBank/DDBJ databases">
        <title>Paraconexibacter alkalitolerans sp. nov. and Baekduia alba sp. nov., isolated from soil and emended description of the genera Paraconexibacter (Chun et al., 2020) and Baekduia (An et al., 2020).</title>
        <authorList>
            <person name="Vieira S."/>
            <person name="Huber K.J."/>
            <person name="Geppert A."/>
            <person name="Wolf J."/>
            <person name="Neumann-Schaal M."/>
            <person name="Muesken M."/>
            <person name="Overmann J."/>
        </authorList>
    </citation>
    <scope>NUCLEOTIDE SEQUENCE</scope>
    <source>
        <strain evidence="2">AEG42_29</strain>
    </source>
</reference>
<protein>
    <recommendedName>
        <fullName evidence="3">AbrB family transcriptional regulator</fullName>
    </recommendedName>
</protein>
<dbReference type="InterPro" id="IPR007820">
    <property type="entry name" value="AbrB_fam"/>
</dbReference>
<feature type="transmembrane region" description="Helical" evidence="1">
    <location>
        <begin position="55"/>
        <end position="73"/>
    </location>
</feature>
<dbReference type="PANTHER" id="PTHR38457:SF1">
    <property type="entry name" value="REGULATOR ABRB-RELATED"/>
    <property type="match status" value="1"/>
</dbReference>
<accession>A0AAU7B0G6</accession>
<feature type="transmembrane region" description="Helical" evidence="1">
    <location>
        <begin position="321"/>
        <end position="343"/>
    </location>
</feature>
<dbReference type="NCBIfam" id="TIGR03082">
    <property type="entry name" value="Gneg_AbrB_dup"/>
    <property type="match status" value="2"/>
</dbReference>
<dbReference type="PANTHER" id="PTHR38457">
    <property type="entry name" value="REGULATOR ABRB-RELATED"/>
    <property type="match status" value="1"/>
</dbReference>
<dbReference type="Pfam" id="PF05145">
    <property type="entry name" value="AbrB"/>
    <property type="match status" value="1"/>
</dbReference>
<dbReference type="InterPro" id="IPR017516">
    <property type="entry name" value="AbrB_dup"/>
</dbReference>
<organism evidence="2">
    <name type="scientific">Paraconexibacter sp. AEG42_29</name>
    <dbReference type="NCBI Taxonomy" id="2997339"/>
    <lineage>
        <taxon>Bacteria</taxon>
        <taxon>Bacillati</taxon>
        <taxon>Actinomycetota</taxon>
        <taxon>Thermoleophilia</taxon>
        <taxon>Solirubrobacterales</taxon>
        <taxon>Paraconexibacteraceae</taxon>
        <taxon>Paraconexibacter</taxon>
    </lineage>
</organism>
<feature type="transmembrane region" description="Helical" evidence="1">
    <location>
        <begin position="261"/>
        <end position="283"/>
    </location>
</feature>
<gene>
    <name evidence="2" type="ORF">DSM112329_04011</name>
</gene>
<keyword evidence="1" id="KW-0472">Membrane</keyword>
<name>A0AAU7B0G6_9ACTN</name>
<dbReference type="AlphaFoldDB" id="A0AAU7B0G6"/>
<feature type="transmembrane region" description="Helical" evidence="1">
    <location>
        <begin position="27"/>
        <end position="43"/>
    </location>
</feature>
<evidence type="ECO:0000313" key="2">
    <source>
        <dbReference type="EMBL" id="XAY07132.1"/>
    </source>
</evidence>
<keyword evidence="1" id="KW-1133">Transmembrane helix</keyword>
<feature type="transmembrane region" description="Helical" evidence="1">
    <location>
        <begin position="182"/>
        <end position="200"/>
    </location>
</feature>
<dbReference type="EMBL" id="CP114014">
    <property type="protein sequence ID" value="XAY07132.1"/>
    <property type="molecule type" value="Genomic_DNA"/>
</dbReference>
<feature type="transmembrane region" description="Helical" evidence="1">
    <location>
        <begin position="143"/>
        <end position="162"/>
    </location>
</feature>
<dbReference type="GO" id="GO:0016020">
    <property type="term" value="C:membrane"/>
    <property type="evidence" value="ECO:0007669"/>
    <property type="project" value="InterPro"/>
</dbReference>